<dbReference type="AlphaFoldDB" id="A0A375C1K3"/>
<organism evidence="2">
    <name type="scientific">Cupriavidus taiwanensis</name>
    <dbReference type="NCBI Taxonomy" id="164546"/>
    <lineage>
        <taxon>Bacteria</taxon>
        <taxon>Pseudomonadati</taxon>
        <taxon>Pseudomonadota</taxon>
        <taxon>Betaproteobacteria</taxon>
        <taxon>Burkholderiales</taxon>
        <taxon>Burkholderiaceae</taxon>
        <taxon>Cupriavidus</taxon>
    </lineage>
</organism>
<dbReference type="Proteomes" id="UP000257016">
    <property type="component" value="Unassembled WGS sequence"/>
</dbReference>
<name>A0A375C1K3_9BURK</name>
<feature type="compositionally biased region" description="Basic and acidic residues" evidence="1">
    <location>
        <begin position="1"/>
        <end position="11"/>
    </location>
</feature>
<proteinExistence type="predicted"/>
<gene>
    <name evidence="2" type="ORF">CBM2586_A120053</name>
</gene>
<comment type="caution">
    <text evidence="2">The sequence shown here is derived from an EMBL/GenBank/DDBJ whole genome shotgun (WGS) entry which is preliminary data.</text>
</comment>
<evidence type="ECO:0000313" key="2">
    <source>
        <dbReference type="EMBL" id="SOY60876.1"/>
    </source>
</evidence>
<dbReference type="EMBL" id="OFSN01000004">
    <property type="protein sequence ID" value="SOY60876.1"/>
    <property type="molecule type" value="Genomic_DNA"/>
</dbReference>
<protein>
    <submittedName>
        <fullName evidence="2">Uncharacterized protein</fullName>
    </submittedName>
</protein>
<accession>A0A375C1K3</accession>
<feature type="region of interest" description="Disordered" evidence="1">
    <location>
        <begin position="1"/>
        <end position="66"/>
    </location>
</feature>
<evidence type="ECO:0000256" key="1">
    <source>
        <dbReference type="SAM" id="MobiDB-lite"/>
    </source>
</evidence>
<sequence length="66" mass="7595">MQTESKQHTTAETHAPYRFHRDALPRGALDGRAGRTLGHPRAARGLLRQHPLRRVRTQPGYRPQYP</sequence>
<reference evidence="2" key="1">
    <citation type="submission" date="2018-01" db="EMBL/GenBank/DDBJ databases">
        <authorList>
            <person name="Clerissi C."/>
        </authorList>
    </citation>
    <scope>NUCLEOTIDE SEQUENCE</scope>
    <source>
        <strain evidence="2">Cupriavidus taiwanensis LMG 19430</strain>
    </source>
</reference>